<evidence type="ECO:0000313" key="1">
    <source>
        <dbReference type="EnsemblPlants" id="TraesCS7A02G028692.1.cds1"/>
    </source>
</evidence>
<evidence type="ECO:0000313" key="2">
    <source>
        <dbReference type="Proteomes" id="UP000019116"/>
    </source>
</evidence>
<dbReference type="InterPro" id="IPR003006">
    <property type="entry name" value="Ig/MHC_CS"/>
</dbReference>
<proteinExistence type="predicted"/>
<sequence>MDKGMLIQLWFIISRNFPCNDGSSFQCEVRHMSLDFVSNNATAEEILAPCPRTILVRWEKDCIKTPLRVATYKFMSSEALKSSSVKTHMGNLKHIHYLDCSNSCMSELPEAT</sequence>
<dbReference type="Proteomes" id="UP000019116">
    <property type="component" value="Chromosome 7A"/>
</dbReference>
<dbReference type="EnsemblPlants" id="TraesCS7A02G028692.1">
    <property type="protein sequence ID" value="TraesCS7A02G028692.1.cds1"/>
    <property type="gene ID" value="TraesCS7A02G028692"/>
</dbReference>
<name>A0A3B6RAT9_WHEAT</name>
<organism evidence="1">
    <name type="scientific">Triticum aestivum</name>
    <name type="common">Wheat</name>
    <dbReference type="NCBI Taxonomy" id="4565"/>
    <lineage>
        <taxon>Eukaryota</taxon>
        <taxon>Viridiplantae</taxon>
        <taxon>Streptophyta</taxon>
        <taxon>Embryophyta</taxon>
        <taxon>Tracheophyta</taxon>
        <taxon>Spermatophyta</taxon>
        <taxon>Magnoliopsida</taxon>
        <taxon>Liliopsida</taxon>
        <taxon>Poales</taxon>
        <taxon>Poaceae</taxon>
        <taxon>BOP clade</taxon>
        <taxon>Pooideae</taxon>
        <taxon>Triticodae</taxon>
        <taxon>Triticeae</taxon>
        <taxon>Triticinae</taxon>
        <taxon>Triticum</taxon>
    </lineage>
</organism>
<reference evidence="1" key="1">
    <citation type="submission" date="2018-08" db="EMBL/GenBank/DDBJ databases">
        <authorList>
            <person name="Rossello M."/>
        </authorList>
    </citation>
    <scope>NUCLEOTIDE SEQUENCE [LARGE SCALE GENOMIC DNA]</scope>
    <source>
        <strain evidence="1">cv. Chinese Spring</strain>
    </source>
</reference>
<reference evidence="1" key="2">
    <citation type="submission" date="2018-10" db="UniProtKB">
        <authorList>
            <consortium name="EnsemblPlants"/>
        </authorList>
    </citation>
    <scope>IDENTIFICATION</scope>
</reference>
<accession>A0A3B6RAT9</accession>
<dbReference type="Gramene" id="TraesWEE_scaffold_005722_01G000200.1">
    <property type="protein sequence ID" value="TraesWEE_scaffold_005722_01G000200.1"/>
    <property type="gene ID" value="TraesWEE_scaffold_005722_01G000200"/>
</dbReference>
<keyword evidence="2" id="KW-1185">Reference proteome</keyword>
<dbReference type="Gramene" id="TraesCS7A03G0060100.1">
    <property type="protein sequence ID" value="TraesCS7A03G0060100.1.CDS1"/>
    <property type="gene ID" value="TraesCS7A03G0060100"/>
</dbReference>
<protein>
    <submittedName>
        <fullName evidence="1">Uncharacterized protein</fullName>
    </submittedName>
</protein>
<dbReference type="AlphaFoldDB" id="A0A3B6RAT9"/>
<dbReference type="PROSITE" id="PS00290">
    <property type="entry name" value="IG_MHC"/>
    <property type="match status" value="1"/>
</dbReference>
<dbReference type="Gramene" id="TraesCS7A02G028692.1">
    <property type="protein sequence ID" value="TraesCS7A02G028692.1.cds1"/>
    <property type="gene ID" value="TraesCS7A02G028692"/>
</dbReference>
<dbReference type="Gramene" id="TraesCLE_scaffold_070458_01G000200.1">
    <property type="protein sequence ID" value="TraesCLE_scaffold_070458_01G000200.1"/>
    <property type="gene ID" value="TraesCLE_scaffold_070458_01G000200"/>
</dbReference>